<name>A0ABS6LJM4_9GAMM</name>
<accession>A0ABS6LJM4</accession>
<dbReference type="EMBL" id="JAFMOY010000131">
    <property type="protein sequence ID" value="MBU9847139.1"/>
    <property type="molecule type" value="Genomic_DNA"/>
</dbReference>
<evidence type="ECO:0008006" key="3">
    <source>
        <dbReference type="Google" id="ProtNLM"/>
    </source>
</evidence>
<dbReference type="RefSeq" id="WP_217150528.1">
    <property type="nucleotide sequence ID" value="NZ_JAFMOY010000131.1"/>
</dbReference>
<keyword evidence="2" id="KW-1185">Reference proteome</keyword>
<protein>
    <recommendedName>
        <fullName evidence="3">Restriction endonuclease</fullName>
    </recommendedName>
</protein>
<evidence type="ECO:0000313" key="1">
    <source>
        <dbReference type="EMBL" id="MBU9847139.1"/>
    </source>
</evidence>
<dbReference type="Proteomes" id="UP000739284">
    <property type="component" value="Unassembled WGS sequence"/>
</dbReference>
<comment type="caution">
    <text evidence="1">The sequence shown here is derived from an EMBL/GenBank/DDBJ whole genome shotgun (WGS) entry which is preliminary data.</text>
</comment>
<evidence type="ECO:0000313" key="2">
    <source>
        <dbReference type="Proteomes" id="UP000739284"/>
    </source>
</evidence>
<sequence length="270" mass="31471">MKIEEVTRNIHISQHFLNERDFIEKLYRDIASIITLMEASSDKYYCDDEDKLSHTIVSSLVNLGYIATEQTKKNGSVDITVYSKNNKYHWIAEAKIGYGNQKIFEGVLQLLTRYVKRDNHAGVIIYYQKDKSATLFSKWVEYMYNYGWVDYCKNQNTLNKIQPLLGHLIKTNQPFISDDCCYADITLKKPMGTFLDVRFFYIDVHHEPLDNSGVNNNSIKRGQAKNTIRDMYNAWKSGEYSIAMTGRLFEALEIVYSEDLDDTVKKNKKK</sequence>
<organism evidence="1 2">
    <name type="scientific">Rahnella ecdela</name>
    <dbReference type="NCBI Taxonomy" id="2816250"/>
    <lineage>
        <taxon>Bacteria</taxon>
        <taxon>Pseudomonadati</taxon>
        <taxon>Pseudomonadota</taxon>
        <taxon>Gammaproteobacteria</taxon>
        <taxon>Enterobacterales</taxon>
        <taxon>Yersiniaceae</taxon>
        <taxon>Rahnella</taxon>
    </lineage>
</organism>
<gene>
    <name evidence="1" type="ORF">J1784_19250</name>
</gene>
<proteinExistence type="predicted"/>
<reference evidence="1 2" key="1">
    <citation type="submission" date="2021-03" db="EMBL/GenBank/DDBJ databases">
        <title>Five novel Rahnella species.</title>
        <authorList>
            <person name="Brady C."/>
            <person name="Asselin J."/>
            <person name="Beer S."/>
            <person name="Bruberg M.B."/>
            <person name="Crampton B."/>
            <person name="Venter S."/>
            <person name="Arnold D."/>
            <person name="Denman S."/>
        </authorList>
    </citation>
    <scope>NUCLEOTIDE SEQUENCE [LARGE SCALE GENOMIC DNA]</scope>
    <source>
        <strain evidence="1 2">FRB 231</strain>
    </source>
</reference>